<name>A0ABQ7YH62_BRANA</name>
<organism evidence="1 2">
    <name type="scientific">Brassica napus</name>
    <name type="common">Rape</name>
    <dbReference type="NCBI Taxonomy" id="3708"/>
    <lineage>
        <taxon>Eukaryota</taxon>
        <taxon>Viridiplantae</taxon>
        <taxon>Streptophyta</taxon>
        <taxon>Embryophyta</taxon>
        <taxon>Tracheophyta</taxon>
        <taxon>Spermatophyta</taxon>
        <taxon>Magnoliopsida</taxon>
        <taxon>eudicotyledons</taxon>
        <taxon>Gunneridae</taxon>
        <taxon>Pentapetalae</taxon>
        <taxon>rosids</taxon>
        <taxon>malvids</taxon>
        <taxon>Brassicales</taxon>
        <taxon>Brassicaceae</taxon>
        <taxon>Brassiceae</taxon>
        <taxon>Brassica</taxon>
    </lineage>
</organism>
<reference evidence="1 2" key="1">
    <citation type="submission" date="2021-05" db="EMBL/GenBank/DDBJ databases">
        <title>Genome Assembly of Synthetic Allotetraploid Brassica napus Reveals Homoeologous Exchanges between Subgenomes.</title>
        <authorList>
            <person name="Davis J.T."/>
        </authorList>
    </citation>
    <scope>NUCLEOTIDE SEQUENCE [LARGE SCALE GENOMIC DNA]</scope>
    <source>
        <strain evidence="2">cv. Da-Ae</strain>
        <tissue evidence="1">Seedling</tissue>
    </source>
</reference>
<gene>
    <name evidence="1" type="ORF">HID58_074556</name>
</gene>
<proteinExistence type="predicted"/>
<sequence>MKWNPTEFFKQIRLHTPYLHPLPCSRGAVFFPKQWREFYVYMNMRFTESAKANLVQIPKSRTNGWQASWKKFLIDMMYLKSGAHIAAEDNVAKHNKTDFEVPLLMDDFRNFLLNLKLPPASKLPSLNFFNVPVSLKGLKAAGAKLQDVLRCNNVYQLGACSSEDSPA</sequence>
<dbReference type="EMBL" id="JAGKQM010000017">
    <property type="protein sequence ID" value="KAH0867534.1"/>
    <property type="molecule type" value="Genomic_DNA"/>
</dbReference>
<protein>
    <submittedName>
        <fullName evidence="1">Uncharacterized protein</fullName>
    </submittedName>
</protein>
<evidence type="ECO:0000313" key="2">
    <source>
        <dbReference type="Proteomes" id="UP000824890"/>
    </source>
</evidence>
<evidence type="ECO:0000313" key="1">
    <source>
        <dbReference type="EMBL" id="KAH0867534.1"/>
    </source>
</evidence>
<keyword evidence="2" id="KW-1185">Reference proteome</keyword>
<dbReference type="Proteomes" id="UP000824890">
    <property type="component" value="Unassembled WGS sequence"/>
</dbReference>
<dbReference type="PANTHER" id="PTHR33604">
    <property type="entry name" value="OSJNBA0004B13.7 PROTEIN"/>
    <property type="match status" value="1"/>
</dbReference>
<accession>A0ABQ7YH62</accession>
<dbReference type="PANTHER" id="PTHR33604:SF5">
    <property type="entry name" value="GLYCOSYL TRANSFERASE FAMILY 2 PROTEIN"/>
    <property type="match status" value="1"/>
</dbReference>
<comment type="caution">
    <text evidence="1">The sequence shown here is derived from an EMBL/GenBank/DDBJ whole genome shotgun (WGS) entry which is preliminary data.</text>
</comment>